<organism evidence="8 9">
    <name type="scientific">Legionella spiritensis</name>
    <dbReference type="NCBI Taxonomy" id="452"/>
    <lineage>
        <taxon>Bacteria</taxon>
        <taxon>Pseudomonadati</taxon>
        <taxon>Pseudomonadota</taxon>
        <taxon>Gammaproteobacteria</taxon>
        <taxon>Legionellales</taxon>
        <taxon>Legionellaceae</taxon>
        <taxon>Legionella</taxon>
    </lineage>
</organism>
<accession>A0A0W0Z0C9</accession>
<dbReference type="PANTHER" id="PTHR12899">
    <property type="entry name" value="39S RIBOSOMAL PROTEIN L18, MITOCHONDRIAL"/>
    <property type="match status" value="1"/>
</dbReference>
<dbReference type="EMBL" id="LNYX01000029">
    <property type="protein sequence ID" value="KTD62586.1"/>
    <property type="molecule type" value="Genomic_DNA"/>
</dbReference>
<dbReference type="GO" id="GO:0008097">
    <property type="term" value="F:5S rRNA binding"/>
    <property type="evidence" value="ECO:0007669"/>
    <property type="project" value="TreeGrafter"/>
</dbReference>
<comment type="function">
    <text evidence="7">This is one of the proteins that bind and probably mediate the attachment of the 5S RNA into the large ribosomal subunit, where it forms part of the central protuberance.</text>
</comment>
<keyword evidence="5 7" id="KW-0687">Ribonucleoprotein</keyword>
<reference evidence="8 9" key="1">
    <citation type="submission" date="2015-11" db="EMBL/GenBank/DDBJ databases">
        <title>Genomic analysis of 38 Legionella species identifies large and diverse effector repertoires.</title>
        <authorList>
            <person name="Burstein D."/>
            <person name="Amaro F."/>
            <person name="Zusman T."/>
            <person name="Lifshitz Z."/>
            <person name="Cohen O."/>
            <person name="Gilbert J.A."/>
            <person name="Pupko T."/>
            <person name="Shuman H.A."/>
            <person name="Segal G."/>
        </authorList>
    </citation>
    <scope>NUCLEOTIDE SEQUENCE [LARGE SCALE GENOMIC DNA]</scope>
    <source>
        <strain evidence="8 9">Mt.St.Helens-9</strain>
    </source>
</reference>
<dbReference type="InterPro" id="IPR004389">
    <property type="entry name" value="Ribosomal_uL18_bac-type"/>
</dbReference>
<dbReference type="AlphaFoldDB" id="A0A0W0Z0C9"/>
<comment type="similarity">
    <text evidence="1 7">Belongs to the universal ribosomal protein uL18 family.</text>
</comment>
<dbReference type="Gene3D" id="3.30.420.100">
    <property type="match status" value="1"/>
</dbReference>
<name>A0A0W0Z0C9_LEGSP</name>
<protein>
    <recommendedName>
        <fullName evidence="6 7">Large ribosomal subunit protein uL18</fullName>
    </recommendedName>
</protein>
<dbReference type="RefSeq" id="WP_058483716.1">
    <property type="nucleotide sequence ID" value="NZ_CAAAII010000006.1"/>
</dbReference>
<dbReference type="NCBIfam" id="TIGR00060">
    <property type="entry name" value="L18_bact"/>
    <property type="match status" value="1"/>
</dbReference>
<dbReference type="InterPro" id="IPR057268">
    <property type="entry name" value="Ribosomal_L18"/>
</dbReference>
<dbReference type="Pfam" id="PF00861">
    <property type="entry name" value="Ribosomal_L18p"/>
    <property type="match status" value="1"/>
</dbReference>
<evidence type="ECO:0000256" key="7">
    <source>
        <dbReference type="HAMAP-Rule" id="MF_01337"/>
    </source>
</evidence>
<comment type="caution">
    <text evidence="8">The sequence shown here is derived from an EMBL/GenBank/DDBJ whole genome shotgun (WGS) entry which is preliminary data.</text>
</comment>
<proteinExistence type="inferred from homology"/>
<sequence>MKKHDKHDKRERRGLKAKKIIKTSGKPRLVVFRSASHIYSQIVIQGENGDQVLASSSTIDKELKTSLSGTKLEQARQVGKLLAKRAKEKEINSDVSFDRSGYKYHGRVKALADGAREAGLNF</sequence>
<evidence type="ECO:0000256" key="2">
    <source>
        <dbReference type="ARBA" id="ARBA00022730"/>
    </source>
</evidence>
<evidence type="ECO:0000256" key="3">
    <source>
        <dbReference type="ARBA" id="ARBA00022884"/>
    </source>
</evidence>
<dbReference type="GO" id="GO:0022625">
    <property type="term" value="C:cytosolic large ribosomal subunit"/>
    <property type="evidence" value="ECO:0007669"/>
    <property type="project" value="TreeGrafter"/>
</dbReference>
<keyword evidence="2 7" id="KW-0699">rRNA-binding</keyword>
<dbReference type="GO" id="GO:0006412">
    <property type="term" value="P:translation"/>
    <property type="evidence" value="ECO:0007669"/>
    <property type="project" value="UniProtKB-UniRule"/>
</dbReference>
<dbReference type="HAMAP" id="MF_01337_B">
    <property type="entry name" value="Ribosomal_uL18_B"/>
    <property type="match status" value="1"/>
</dbReference>
<dbReference type="PANTHER" id="PTHR12899:SF3">
    <property type="entry name" value="LARGE RIBOSOMAL SUBUNIT PROTEIN UL18M"/>
    <property type="match status" value="1"/>
</dbReference>
<evidence type="ECO:0000256" key="6">
    <source>
        <dbReference type="ARBA" id="ARBA00035197"/>
    </source>
</evidence>
<evidence type="ECO:0000313" key="8">
    <source>
        <dbReference type="EMBL" id="KTD62586.1"/>
    </source>
</evidence>
<comment type="subunit">
    <text evidence="7">Part of the 50S ribosomal subunit; part of the 5S rRNA/L5/L18/L25 subcomplex. Contacts the 5S and 23S rRNAs.</text>
</comment>
<dbReference type="InterPro" id="IPR005484">
    <property type="entry name" value="Ribosomal_uL18_bac/plant/anim"/>
</dbReference>
<keyword evidence="3 7" id="KW-0694">RNA-binding</keyword>
<evidence type="ECO:0000256" key="5">
    <source>
        <dbReference type="ARBA" id="ARBA00023274"/>
    </source>
</evidence>
<gene>
    <name evidence="7" type="primary">rplR</name>
    <name evidence="8" type="ORF">Lspi_1798</name>
</gene>
<keyword evidence="4 7" id="KW-0689">Ribosomal protein</keyword>
<evidence type="ECO:0000313" key="9">
    <source>
        <dbReference type="Proteomes" id="UP000054877"/>
    </source>
</evidence>
<dbReference type="CDD" id="cd00432">
    <property type="entry name" value="Ribosomal_L18_L5e"/>
    <property type="match status" value="1"/>
</dbReference>
<dbReference type="Proteomes" id="UP000054877">
    <property type="component" value="Unassembled WGS sequence"/>
</dbReference>
<dbReference type="SUPFAM" id="SSF53137">
    <property type="entry name" value="Translational machinery components"/>
    <property type="match status" value="1"/>
</dbReference>
<evidence type="ECO:0000256" key="1">
    <source>
        <dbReference type="ARBA" id="ARBA00007116"/>
    </source>
</evidence>
<dbReference type="GO" id="GO:0003735">
    <property type="term" value="F:structural constituent of ribosome"/>
    <property type="evidence" value="ECO:0007669"/>
    <property type="project" value="InterPro"/>
</dbReference>
<keyword evidence="9" id="KW-1185">Reference proteome</keyword>
<dbReference type="STRING" id="452.Lspi_1798"/>
<dbReference type="PATRIC" id="fig|452.5.peg.1977"/>
<evidence type="ECO:0000256" key="4">
    <source>
        <dbReference type="ARBA" id="ARBA00022980"/>
    </source>
</evidence>
<dbReference type="FunFam" id="3.30.420.100:FF:000001">
    <property type="entry name" value="50S ribosomal protein L18"/>
    <property type="match status" value="1"/>
</dbReference>